<dbReference type="InterPro" id="IPR037401">
    <property type="entry name" value="SnoaL-like"/>
</dbReference>
<comment type="caution">
    <text evidence="2">The sequence shown here is derived from an EMBL/GenBank/DDBJ whole genome shotgun (WGS) entry which is preliminary data.</text>
</comment>
<dbReference type="EMBL" id="JBIAQY010000004">
    <property type="protein sequence ID" value="MFF3569187.1"/>
    <property type="molecule type" value="Genomic_DNA"/>
</dbReference>
<organism evidence="2 3">
    <name type="scientific">Nocardia jiangxiensis</name>
    <dbReference type="NCBI Taxonomy" id="282685"/>
    <lineage>
        <taxon>Bacteria</taxon>
        <taxon>Bacillati</taxon>
        <taxon>Actinomycetota</taxon>
        <taxon>Actinomycetes</taxon>
        <taxon>Mycobacteriales</taxon>
        <taxon>Nocardiaceae</taxon>
        <taxon>Nocardia</taxon>
    </lineage>
</organism>
<dbReference type="SUPFAM" id="SSF54427">
    <property type="entry name" value="NTF2-like"/>
    <property type="match status" value="1"/>
</dbReference>
<dbReference type="Gene3D" id="3.10.450.50">
    <property type="match status" value="1"/>
</dbReference>
<proteinExistence type="predicted"/>
<keyword evidence="3" id="KW-1185">Reference proteome</keyword>
<accession>A0ABW6RYS8</accession>
<dbReference type="Pfam" id="PF13577">
    <property type="entry name" value="SnoaL_4"/>
    <property type="match status" value="1"/>
</dbReference>
<dbReference type="RefSeq" id="WP_387403940.1">
    <property type="nucleotide sequence ID" value="NZ_JBIAQY010000004.1"/>
</dbReference>
<feature type="domain" description="SnoaL-like" evidence="1">
    <location>
        <begin position="5"/>
        <end position="130"/>
    </location>
</feature>
<protein>
    <submittedName>
        <fullName evidence="2">Nuclear transport factor 2 family protein</fullName>
    </submittedName>
</protein>
<evidence type="ECO:0000313" key="2">
    <source>
        <dbReference type="EMBL" id="MFF3569187.1"/>
    </source>
</evidence>
<dbReference type="CDD" id="cd00531">
    <property type="entry name" value="NTF2_like"/>
    <property type="match status" value="1"/>
</dbReference>
<evidence type="ECO:0000313" key="3">
    <source>
        <dbReference type="Proteomes" id="UP001601992"/>
    </source>
</evidence>
<dbReference type="Proteomes" id="UP001601992">
    <property type="component" value="Unassembled WGS sequence"/>
</dbReference>
<gene>
    <name evidence="2" type="ORF">ACFYXQ_15550</name>
</gene>
<reference evidence="2 3" key="1">
    <citation type="submission" date="2024-10" db="EMBL/GenBank/DDBJ databases">
        <title>The Natural Products Discovery Center: Release of the First 8490 Sequenced Strains for Exploring Actinobacteria Biosynthetic Diversity.</title>
        <authorList>
            <person name="Kalkreuter E."/>
            <person name="Kautsar S.A."/>
            <person name="Yang D."/>
            <person name="Bader C.D."/>
            <person name="Teijaro C.N."/>
            <person name="Fluegel L."/>
            <person name="Davis C.M."/>
            <person name="Simpson J.R."/>
            <person name="Lauterbach L."/>
            <person name="Steele A.D."/>
            <person name="Gui C."/>
            <person name="Meng S."/>
            <person name="Li G."/>
            <person name="Viehrig K."/>
            <person name="Ye F."/>
            <person name="Su P."/>
            <person name="Kiefer A.F."/>
            <person name="Nichols A."/>
            <person name="Cepeda A.J."/>
            <person name="Yan W."/>
            <person name="Fan B."/>
            <person name="Jiang Y."/>
            <person name="Adhikari A."/>
            <person name="Zheng C.-J."/>
            <person name="Schuster L."/>
            <person name="Cowan T.M."/>
            <person name="Smanski M.J."/>
            <person name="Chevrette M.G."/>
            <person name="De Carvalho L.P.S."/>
            <person name="Shen B."/>
        </authorList>
    </citation>
    <scope>NUCLEOTIDE SEQUENCE [LARGE SCALE GENOMIC DNA]</scope>
    <source>
        <strain evidence="2 3">NPDC002593</strain>
    </source>
</reference>
<sequence>MMDEADYRRIERLILMYPYYLDDGRFDDMGKLFSDADVYIGSELAASKDPAAVAALWRRYVRIHSNGTPRTHHIATNIIVDEEGPERARAHSYILVVQHAAGFPLQPITAGDYLDRFAKSDGTWRFTERRVGNDLFGNLSHHLIEPMATGTDIAPQRWERL</sequence>
<name>A0ABW6RYS8_9NOCA</name>
<evidence type="ECO:0000259" key="1">
    <source>
        <dbReference type="Pfam" id="PF13577"/>
    </source>
</evidence>
<dbReference type="InterPro" id="IPR032710">
    <property type="entry name" value="NTF2-like_dom_sf"/>
</dbReference>